<keyword evidence="3" id="KW-1185">Reference proteome</keyword>
<dbReference type="GeneTree" id="ENSGT00390000011159"/>
<accession>A0A5F9CAB2</accession>
<evidence type="ECO:0000256" key="1">
    <source>
        <dbReference type="SAM" id="MobiDB-lite"/>
    </source>
</evidence>
<gene>
    <name evidence="2" type="primary">SCAPER</name>
</gene>
<reference evidence="2 3" key="1">
    <citation type="journal article" date="2011" name="Nature">
        <title>A high-resolution map of human evolutionary constraint using 29 mammals.</title>
        <authorList>
            <person name="Lindblad-Toh K."/>
            <person name="Garber M."/>
            <person name="Zuk O."/>
            <person name="Lin M.F."/>
            <person name="Parker B.J."/>
            <person name="Washietl S."/>
            <person name="Kheradpour P."/>
            <person name="Ernst J."/>
            <person name="Jordan G."/>
            <person name="Mauceli E."/>
            <person name="Ward L.D."/>
            <person name="Lowe C.B."/>
            <person name="Holloway A.K."/>
            <person name="Clamp M."/>
            <person name="Gnerre S."/>
            <person name="Alfoldi J."/>
            <person name="Beal K."/>
            <person name="Chang J."/>
            <person name="Clawson H."/>
            <person name="Cuff J."/>
            <person name="Di Palma F."/>
            <person name="Fitzgerald S."/>
            <person name="Flicek P."/>
            <person name="Guttman M."/>
            <person name="Hubisz M.J."/>
            <person name="Jaffe D.B."/>
            <person name="Jungreis I."/>
            <person name="Kent W.J."/>
            <person name="Kostka D."/>
            <person name="Lara M."/>
            <person name="Martins A.L."/>
            <person name="Massingham T."/>
            <person name="Moltke I."/>
            <person name="Raney B.J."/>
            <person name="Rasmussen M.D."/>
            <person name="Robinson J."/>
            <person name="Stark A."/>
            <person name="Vilella A.J."/>
            <person name="Wen J."/>
            <person name="Xie X."/>
            <person name="Zody M.C."/>
            <person name="Baldwin J."/>
            <person name="Bloom T."/>
            <person name="Chin C.W."/>
            <person name="Heiman D."/>
            <person name="Nicol R."/>
            <person name="Nusbaum C."/>
            <person name="Young S."/>
            <person name="Wilkinson J."/>
            <person name="Worley K.C."/>
            <person name="Kovar C.L."/>
            <person name="Muzny D.M."/>
            <person name="Gibbs R.A."/>
            <person name="Cree A."/>
            <person name="Dihn H.H."/>
            <person name="Fowler G."/>
            <person name="Jhangiani S."/>
            <person name="Joshi V."/>
            <person name="Lee S."/>
            <person name="Lewis L.R."/>
            <person name="Nazareth L.V."/>
            <person name="Okwuonu G."/>
            <person name="Santibanez J."/>
            <person name="Warren W.C."/>
            <person name="Mardis E.R."/>
            <person name="Weinstock G.M."/>
            <person name="Wilson R.K."/>
            <person name="Delehaunty K."/>
            <person name="Dooling D."/>
            <person name="Fronik C."/>
            <person name="Fulton L."/>
            <person name="Fulton B."/>
            <person name="Graves T."/>
            <person name="Minx P."/>
            <person name="Sodergren E."/>
            <person name="Birney E."/>
            <person name="Margulies E.H."/>
            <person name="Herrero J."/>
            <person name="Green E.D."/>
            <person name="Haussler D."/>
            <person name="Siepel A."/>
            <person name="Goldman N."/>
            <person name="Pollard K.S."/>
            <person name="Pedersen J.S."/>
            <person name="Lander E.S."/>
            <person name="Kellis M."/>
        </authorList>
    </citation>
    <scope>NUCLEOTIDE SEQUENCE [LARGE SCALE GENOMIC DNA]</scope>
    <source>
        <strain evidence="3">Thorbecke</strain>
    </source>
</reference>
<name>A0A5F9CAB2_RABIT</name>
<evidence type="ECO:0000313" key="3">
    <source>
        <dbReference type="Proteomes" id="UP000001811"/>
    </source>
</evidence>
<reference evidence="2" key="2">
    <citation type="submission" date="2025-08" db="UniProtKB">
        <authorList>
            <consortium name="Ensembl"/>
        </authorList>
    </citation>
    <scope>IDENTIFICATION</scope>
    <source>
        <strain evidence="2">Thorbecke</strain>
    </source>
</reference>
<feature type="compositionally biased region" description="Pro residues" evidence="1">
    <location>
        <begin position="167"/>
        <end position="180"/>
    </location>
</feature>
<feature type="region of interest" description="Disordered" evidence="1">
    <location>
        <begin position="250"/>
        <end position="293"/>
    </location>
</feature>
<protein>
    <submittedName>
        <fullName evidence="2">S-phase cyclin A associated protein in the ER</fullName>
    </submittedName>
</protein>
<dbReference type="Proteomes" id="UP000001811">
    <property type="component" value="Unplaced"/>
</dbReference>
<dbReference type="Bgee" id="ENSOCUG00000015016">
    <property type="expression patterns" value="Expressed in testis and 16 other cell types or tissues"/>
</dbReference>
<organism evidence="2 3">
    <name type="scientific">Oryctolagus cuniculus</name>
    <name type="common">Rabbit</name>
    <dbReference type="NCBI Taxonomy" id="9986"/>
    <lineage>
        <taxon>Eukaryota</taxon>
        <taxon>Metazoa</taxon>
        <taxon>Chordata</taxon>
        <taxon>Craniata</taxon>
        <taxon>Vertebrata</taxon>
        <taxon>Euteleostomi</taxon>
        <taxon>Mammalia</taxon>
        <taxon>Eutheria</taxon>
        <taxon>Euarchontoglires</taxon>
        <taxon>Glires</taxon>
        <taxon>Lagomorpha</taxon>
        <taxon>Leporidae</taxon>
        <taxon>Oryctolagus</taxon>
    </lineage>
</organism>
<evidence type="ECO:0000313" key="2">
    <source>
        <dbReference type="Ensembl" id="ENSOCUP00000030675.1"/>
    </source>
</evidence>
<dbReference type="AlphaFoldDB" id="A0A5F9CAB2"/>
<feature type="region of interest" description="Disordered" evidence="1">
    <location>
        <begin position="76"/>
        <end position="197"/>
    </location>
</feature>
<sequence length="293" mass="31341">EDQARLSSTKPWKFPRGGLPWGAAAGLGARPVCRRRARSSPSYGPRCLRFCSSDPNTRQVPNAFRVRALCEGPGTEGPHNAAAEAKRLPPLQSGVCGDNAGRGRSPNSEDRPVWPTPTVGGGQPLQSRRGRAPGASPTPPPPASARNALRLRAGGRGRGHVARPEPPRPSAAAPPRPAPFPAGRSEPPRTTPGGRGSCTPWVYVVNDSCREENGRMMASFQRSNSHDKVRRIVAEEGRTARNLIAWSVPLESKEDDGNPKCQTGGKSKRSIQGTHKATKQVQHIQLSTSDFSS</sequence>
<feature type="compositionally biased region" description="Polar residues" evidence="1">
    <location>
        <begin position="260"/>
        <end position="293"/>
    </location>
</feature>
<dbReference type="Ensembl" id="ENSOCUT00000042744.1">
    <property type="protein sequence ID" value="ENSOCUP00000030675.1"/>
    <property type="gene ID" value="ENSOCUG00000015016.4"/>
</dbReference>
<proteinExistence type="predicted"/>
<reference evidence="2" key="3">
    <citation type="submission" date="2025-09" db="UniProtKB">
        <authorList>
            <consortium name="Ensembl"/>
        </authorList>
    </citation>
    <scope>IDENTIFICATION</scope>
    <source>
        <strain evidence="2">Thorbecke</strain>
    </source>
</reference>